<gene>
    <name evidence="4" type="ORF">CWR48_19170</name>
</gene>
<dbReference type="InterPro" id="IPR009825">
    <property type="entry name" value="ECF_substrate-spec-like"/>
</dbReference>
<keyword evidence="3" id="KW-0472">Membrane</keyword>
<feature type="transmembrane region" description="Helical" evidence="3">
    <location>
        <begin position="41"/>
        <end position="61"/>
    </location>
</feature>
<sequence length="179" mass="19152">MENTQGHLKSRQKTLDLIITSMLIALVFVSTVFLNIRLPIAANGGLVHLGTAMLFIASILFGPKKGAIAGAIGMGLFDMVGGWLLWAPITIVSRGLQGYIVGKIAWLNGHKGNSIALNLTATIVSIPFMVAVYYIGESFLYGNWITPLASIPGDLVQNVLGIIIAIPICVALKKIAYFK</sequence>
<keyword evidence="2 3" id="KW-1133">Transmembrane helix</keyword>
<accession>A0A3D8PID0</accession>
<feature type="transmembrane region" description="Helical" evidence="3">
    <location>
        <begin position="67"/>
        <end position="86"/>
    </location>
</feature>
<keyword evidence="1 3" id="KW-0812">Transmembrane</keyword>
<organism evidence="4 5">
    <name type="scientific">Oceanobacillus arenosus</name>
    <dbReference type="NCBI Taxonomy" id="1229153"/>
    <lineage>
        <taxon>Bacteria</taxon>
        <taxon>Bacillati</taxon>
        <taxon>Bacillota</taxon>
        <taxon>Bacilli</taxon>
        <taxon>Bacillales</taxon>
        <taxon>Bacillaceae</taxon>
        <taxon>Oceanobacillus</taxon>
    </lineage>
</organism>
<protein>
    <submittedName>
        <fullName evidence="4">ECF transporter S component</fullName>
    </submittedName>
</protein>
<name>A0A3D8PID0_9BACI</name>
<evidence type="ECO:0000256" key="1">
    <source>
        <dbReference type="ARBA" id="ARBA00022692"/>
    </source>
</evidence>
<dbReference type="Gene3D" id="1.10.1760.20">
    <property type="match status" value="1"/>
</dbReference>
<keyword evidence="5" id="KW-1185">Reference proteome</keyword>
<evidence type="ECO:0000313" key="5">
    <source>
        <dbReference type="Proteomes" id="UP000257143"/>
    </source>
</evidence>
<dbReference type="PANTHER" id="PTHR37815:SF3">
    <property type="entry name" value="UPF0397 PROTEIN SPR0429"/>
    <property type="match status" value="1"/>
</dbReference>
<dbReference type="EMBL" id="PIOC01000032">
    <property type="protein sequence ID" value="RDW15846.1"/>
    <property type="molecule type" value="Genomic_DNA"/>
</dbReference>
<evidence type="ECO:0000256" key="2">
    <source>
        <dbReference type="ARBA" id="ARBA00022989"/>
    </source>
</evidence>
<feature type="transmembrane region" description="Helical" evidence="3">
    <location>
        <begin position="115"/>
        <end position="135"/>
    </location>
</feature>
<dbReference type="OrthoDB" id="411368at2"/>
<dbReference type="Pfam" id="PF07155">
    <property type="entry name" value="ECF-ribofla_trS"/>
    <property type="match status" value="1"/>
</dbReference>
<dbReference type="AlphaFoldDB" id="A0A3D8PID0"/>
<reference evidence="5" key="1">
    <citation type="submission" date="2017-11" db="EMBL/GenBank/DDBJ databases">
        <authorList>
            <person name="Zhu W."/>
        </authorList>
    </citation>
    <scope>NUCLEOTIDE SEQUENCE [LARGE SCALE GENOMIC DNA]</scope>
    <source>
        <strain evidence="5">CAU 1183</strain>
    </source>
</reference>
<comment type="caution">
    <text evidence="4">The sequence shown here is derived from an EMBL/GenBank/DDBJ whole genome shotgun (WGS) entry which is preliminary data.</text>
</comment>
<evidence type="ECO:0000256" key="3">
    <source>
        <dbReference type="SAM" id="Phobius"/>
    </source>
</evidence>
<feature type="transmembrane region" description="Helical" evidence="3">
    <location>
        <begin position="155"/>
        <end position="172"/>
    </location>
</feature>
<evidence type="ECO:0000313" key="4">
    <source>
        <dbReference type="EMBL" id="RDW15846.1"/>
    </source>
</evidence>
<dbReference type="RefSeq" id="WP_115774900.1">
    <property type="nucleotide sequence ID" value="NZ_PIOC01000032.1"/>
</dbReference>
<proteinExistence type="predicted"/>
<feature type="transmembrane region" description="Helical" evidence="3">
    <location>
        <begin position="17"/>
        <end position="34"/>
    </location>
</feature>
<dbReference type="Proteomes" id="UP000257143">
    <property type="component" value="Unassembled WGS sequence"/>
</dbReference>
<dbReference type="PANTHER" id="PTHR37815">
    <property type="entry name" value="UPF0397 PROTEIN BC_2624-RELATED"/>
    <property type="match status" value="1"/>
</dbReference>
<dbReference type="GO" id="GO:0016020">
    <property type="term" value="C:membrane"/>
    <property type="evidence" value="ECO:0007669"/>
    <property type="project" value="InterPro"/>
</dbReference>